<evidence type="ECO:0000313" key="3">
    <source>
        <dbReference type="Proteomes" id="UP001300012"/>
    </source>
</evidence>
<keyword evidence="1" id="KW-0472">Membrane</keyword>
<feature type="transmembrane region" description="Helical" evidence="1">
    <location>
        <begin position="6"/>
        <end position="24"/>
    </location>
</feature>
<proteinExistence type="predicted"/>
<dbReference type="Pfam" id="PF07301">
    <property type="entry name" value="DUF1453"/>
    <property type="match status" value="1"/>
</dbReference>
<reference evidence="2 3" key="1">
    <citation type="submission" date="2022-08" db="EMBL/GenBank/DDBJ databases">
        <title>Paenibacillus endoradicis sp. nov., Paenibacillus radicibacter sp. nov and Paenibacillus pararadicis sp. nov., three cold-adapted plant growth-promoting bacteria isolated from root of Larix gmelinii in Great Khingan.</title>
        <authorList>
            <person name="Xue H."/>
        </authorList>
    </citation>
    <scope>NUCLEOTIDE SEQUENCE [LARGE SCALE GENOMIC DNA]</scope>
    <source>
        <strain evidence="2 3">N5-1-1-5</strain>
    </source>
</reference>
<keyword evidence="1" id="KW-1133">Transmembrane helix</keyword>
<protein>
    <recommendedName>
        <fullName evidence="4">DUF1453 domain-containing protein</fullName>
    </recommendedName>
</protein>
<gene>
    <name evidence="2" type="ORF">NV381_18650</name>
</gene>
<dbReference type="EMBL" id="JANQBD010000013">
    <property type="protein sequence ID" value="MCR8633223.1"/>
    <property type="molecule type" value="Genomic_DNA"/>
</dbReference>
<feature type="transmembrane region" description="Helical" evidence="1">
    <location>
        <begin position="143"/>
        <end position="160"/>
    </location>
</feature>
<keyword evidence="1" id="KW-0812">Transmembrane</keyword>
<comment type="caution">
    <text evidence="2">The sequence shown here is derived from an EMBL/GenBank/DDBJ whole genome shotgun (WGS) entry which is preliminary data.</text>
</comment>
<name>A0ABT1YLT2_9BACL</name>
<feature type="transmembrane region" description="Helical" evidence="1">
    <location>
        <begin position="61"/>
        <end position="81"/>
    </location>
</feature>
<feature type="transmembrane region" description="Helical" evidence="1">
    <location>
        <begin position="93"/>
        <end position="115"/>
    </location>
</feature>
<accession>A0ABT1YLT2</accession>
<dbReference type="RefSeq" id="WP_258214797.1">
    <property type="nucleotide sequence ID" value="NZ_JANQBD010000013.1"/>
</dbReference>
<keyword evidence="3" id="KW-1185">Reference proteome</keyword>
<evidence type="ECO:0000256" key="1">
    <source>
        <dbReference type="SAM" id="Phobius"/>
    </source>
</evidence>
<organism evidence="2 3">
    <name type="scientific">Paenibacillus radicis</name>
    <name type="common">ex Xue et al. 2023</name>
    <dbReference type="NCBI Taxonomy" id="2972489"/>
    <lineage>
        <taxon>Bacteria</taxon>
        <taxon>Bacillati</taxon>
        <taxon>Bacillota</taxon>
        <taxon>Bacilli</taxon>
        <taxon>Bacillales</taxon>
        <taxon>Paenibacillaceae</taxon>
        <taxon>Paenibacillus</taxon>
    </lineage>
</organism>
<evidence type="ECO:0000313" key="2">
    <source>
        <dbReference type="EMBL" id="MCR8633223.1"/>
    </source>
</evidence>
<feature type="transmembrane region" description="Helical" evidence="1">
    <location>
        <begin position="36"/>
        <end position="55"/>
    </location>
</feature>
<dbReference type="InterPro" id="IPR058247">
    <property type="entry name" value="DUF1453"/>
</dbReference>
<dbReference type="Proteomes" id="UP001300012">
    <property type="component" value="Unassembled WGS sequence"/>
</dbReference>
<sequence>MDVRHIAITAGFTVLIAFMLYRRFKRSVGFQKLTRSRLIFRSVMFGVLGCVFLYMGMLHPINFVADVVGMAGGLVLSYYAVKHLRFEKRQDGWYYCTHIGIEVAVLVLFMSRIGYRLIGMYLQDPAAQAAAANSMQDFTKDPLTVGIFFVLIAYYMRYFIHLLRKEKQLDLNTKSA</sequence>
<evidence type="ECO:0008006" key="4">
    <source>
        <dbReference type="Google" id="ProtNLM"/>
    </source>
</evidence>